<evidence type="ECO:0000313" key="3">
    <source>
        <dbReference type="Proteomes" id="UP000177152"/>
    </source>
</evidence>
<comment type="caution">
    <text evidence="2">The sequence shown here is derived from an EMBL/GenBank/DDBJ whole genome shotgun (WGS) entry which is preliminary data.</text>
</comment>
<feature type="region of interest" description="Disordered" evidence="1">
    <location>
        <begin position="307"/>
        <end position="327"/>
    </location>
</feature>
<accession>A0A1G2K1Z2</accession>
<sequence>MVDPSKASSTNQDPYGDSFSILETSLPEYEKSYKDNRKELTALIKKAVTIADEENLFTLKAAPKSERIEGRLLYRYDLQIRKAAIVPFYKRLLKEADAMNLKKDFPMITDEGYLEYLRGSEFGELFDYYEKNTSLTLWADAKGFPATLTYSIRVTPADTATQLKDKQVDILFTLALSDINAPVKIEKPQNAKPLQSLMNEGSLGSARLKSRDARRVADIKQLQLATELYFDAHAGYPSKLSDLAQSYIPSLPTDPLDKSSYHYTTYTSNKIRYAYHLGASLEDPSSTALASDADCNSISGAECKQKASGSWASSGSFNGADDNGCGGEKDRYCYDATP</sequence>
<organism evidence="2 3">
    <name type="scientific">Candidatus Sungbacteria bacterium RIFCSPHIGHO2_01_FULL_47_32</name>
    <dbReference type="NCBI Taxonomy" id="1802264"/>
    <lineage>
        <taxon>Bacteria</taxon>
        <taxon>Candidatus Sungiibacteriota</taxon>
    </lineage>
</organism>
<feature type="compositionally biased region" description="Polar residues" evidence="1">
    <location>
        <begin position="307"/>
        <end position="317"/>
    </location>
</feature>
<dbReference type="Gene3D" id="3.30.700.10">
    <property type="entry name" value="Glycoprotein, Type 4 Pilin"/>
    <property type="match status" value="1"/>
</dbReference>
<evidence type="ECO:0000256" key="1">
    <source>
        <dbReference type="SAM" id="MobiDB-lite"/>
    </source>
</evidence>
<protein>
    <recommendedName>
        <fullName evidence="4">Type II secretion system protein GspG C-terminal domain-containing protein</fullName>
    </recommendedName>
</protein>
<name>A0A1G2K1Z2_9BACT</name>
<dbReference type="Proteomes" id="UP000177152">
    <property type="component" value="Unassembled WGS sequence"/>
</dbReference>
<evidence type="ECO:0000313" key="2">
    <source>
        <dbReference type="EMBL" id="OGZ93422.1"/>
    </source>
</evidence>
<dbReference type="AlphaFoldDB" id="A0A1G2K1Z2"/>
<gene>
    <name evidence="2" type="ORF">A2633_01720</name>
</gene>
<dbReference type="EMBL" id="MHQC01000059">
    <property type="protein sequence ID" value="OGZ93422.1"/>
    <property type="molecule type" value="Genomic_DNA"/>
</dbReference>
<reference evidence="2 3" key="1">
    <citation type="journal article" date="2016" name="Nat. Commun.">
        <title>Thousands of microbial genomes shed light on interconnected biogeochemical processes in an aquifer system.</title>
        <authorList>
            <person name="Anantharaman K."/>
            <person name="Brown C.T."/>
            <person name="Hug L.A."/>
            <person name="Sharon I."/>
            <person name="Castelle C.J."/>
            <person name="Probst A.J."/>
            <person name="Thomas B.C."/>
            <person name="Singh A."/>
            <person name="Wilkins M.J."/>
            <person name="Karaoz U."/>
            <person name="Brodie E.L."/>
            <person name="Williams K.H."/>
            <person name="Hubbard S.S."/>
            <person name="Banfield J.F."/>
        </authorList>
    </citation>
    <scope>NUCLEOTIDE SEQUENCE [LARGE SCALE GENOMIC DNA]</scope>
</reference>
<proteinExistence type="predicted"/>
<evidence type="ECO:0008006" key="4">
    <source>
        <dbReference type="Google" id="ProtNLM"/>
    </source>
</evidence>